<dbReference type="InterPro" id="IPR045014">
    <property type="entry name" value="TM41A/B"/>
</dbReference>
<keyword evidence="2" id="KW-0812">Transmembrane</keyword>
<evidence type="ECO:0000256" key="4">
    <source>
        <dbReference type="ARBA" id="ARBA00023136"/>
    </source>
</evidence>
<keyword evidence="6" id="KW-1185">Reference proteome</keyword>
<organism evidence="6 7">
    <name type="scientific">Steinernema glaseri</name>
    <dbReference type="NCBI Taxonomy" id="37863"/>
    <lineage>
        <taxon>Eukaryota</taxon>
        <taxon>Metazoa</taxon>
        <taxon>Ecdysozoa</taxon>
        <taxon>Nematoda</taxon>
        <taxon>Chromadorea</taxon>
        <taxon>Rhabditida</taxon>
        <taxon>Tylenchina</taxon>
        <taxon>Panagrolaimomorpha</taxon>
        <taxon>Strongyloidoidea</taxon>
        <taxon>Steinernematidae</taxon>
        <taxon>Steinernema</taxon>
    </lineage>
</organism>
<keyword evidence="3" id="KW-1133">Transmembrane helix</keyword>
<protein>
    <submittedName>
        <fullName evidence="7">Phospholipid carrier-dependent glycosyltransferase</fullName>
    </submittedName>
</protein>
<dbReference type="PANTHER" id="PTHR43220">
    <property type="match status" value="1"/>
</dbReference>
<dbReference type="PANTHER" id="PTHR43220:SF20">
    <property type="entry name" value="TRANSMEMBRANE PROTEIN 41A"/>
    <property type="match status" value="1"/>
</dbReference>
<evidence type="ECO:0000256" key="3">
    <source>
        <dbReference type="ARBA" id="ARBA00022989"/>
    </source>
</evidence>
<dbReference type="AlphaFoldDB" id="A0A1I8AGH2"/>
<proteinExistence type="predicted"/>
<evidence type="ECO:0000313" key="6">
    <source>
        <dbReference type="Proteomes" id="UP000095287"/>
    </source>
</evidence>
<evidence type="ECO:0000256" key="2">
    <source>
        <dbReference type="ARBA" id="ARBA00022692"/>
    </source>
</evidence>
<reference evidence="7" key="1">
    <citation type="submission" date="2016-11" db="UniProtKB">
        <authorList>
            <consortium name="WormBaseParasite"/>
        </authorList>
    </citation>
    <scope>IDENTIFICATION</scope>
</reference>
<evidence type="ECO:0000256" key="1">
    <source>
        <dbReference type="ARBA" id="ARBA00004141"/>
    </source>
</evidence>
<accession>A0A1I8AGH2</accession>
<evidence type="ECO:0000256" key="5">
    <source>
        <dbReference type="SAM" id="SignalP"/>
    </source>
</evidence>
<sequence>MTRLLIPLLIFVFSTTFLWALLYNAPGWDPDDPTTPSWQLPKQFDNFTSLAEKFQAYQRDNFAYVTTAFICIYLYKQTFAIPGSFFLVS</sequence>
<name>A0A1I8AGH2_9BILA</name>
<feature type="chain" id="PRO_5009314702" evidence="5">
    <location>
        <begin position="21"/>
        <end position="89"/>
    </location>
</feature>
<feature type="signal peptide" evidence="5">
    <location>
        <begin position="1"/>
        <end position="20"/>
    </location>
</feature>
<comment type="subcellular location">
    <subcellularLocation>
        <location evidence="1">Membrane</location>
        <topology evidence="1">Multi-pass membrane protein</topology>
    </subcellularLocation>
</comment>
<dbReference type="WBParaSite" id="L893_g5237.t1">
    <property type="protein sequence ID" value="L893_g5237.t1"/>
    <property type="gene ID" value="L893_g5237"/>
</dbReference>
<evidence type="ECO:0000313" key="7">
    <source>
        <dbReference type="WBParaSite" id="L893_g5237.t1"/>
    </source>
</evidence>
<keyword evidence="4" id="KW-0472">Membrane</keyword>
<keyword evidence="5" id="KW-0732">Signal</keyword>
<dbReference type="Proteomes" id="UP000095287">
    <property type="component" value="Unplaced"/>
</dbReference>
<dbReference type="GO" id="GO:0016020">
    <property type="term" value="C:membrane"/>
    <property type="evidence" value="ECO:0007669"/>
    <property type="project" value="UniProtKB-SubCell"/>
</dbReference>